<dbReference type="RefSeq" id="XP_033303018.1">
    <property type="nucleotide sequence ID" value="XM_033447127.1"/>
</dbReference>
<feature type="compositionally biased region" description="Polar residues" evidence="1">
    <location>
        <begin position="213"/>
        <end position="229"/>
    </location>
</feature>
<name>A0A6P8M534_9HYME</name>
<sequence>MNYGGNMPDWHQYNASQTNEVTPSAQNVNSGHLSYIPGASPPTLNAISLSSEGLNKHQNDANYNPRNYQSFNNVSNGSTIPNNSPLVSMVQMQNCIGHYGSPNTRNTMLDNINASVDPRNTNIGTINDDIGYRSNQGPFNGPIGHLNGASCNLNTSSGPRTGPGPIPGPRTGPGPVHGPRTNSGPGIGPNTGNPNTGTGPMFGPGSRHGPASVSVSNSGAGNMGPRNTNVGPLPPSGKPVPPSSFIPCKGMCCNSDPNINYQQWEKYGSYQNNGSYRDNVHPSNYQIENRQFGNNCNFRKDNLESKEVMSPVLPNASTVDHRRNFADYKYHKDHIMHRNYSTSSGIFHNYSMQGYNYSTEQQKYPYPVKEHTKTNSMNMPNSGMLKQQEQNFIAQQKFNNKQCQYQNGNMIPKGMPTVNVNANMVSSSQNSYFNSQYPRNISAEISHECQETTNNTAMMNKMQNTFMHNSPPQHQVYQHKIAMQKFSIENHLRELSRIPGYQSHPKYKECILRYREVLKLQQSSGYQNPVQQTPRVTTPVNTTVPPINLQFDQNGMLINSSYLPDNFSKVQHAPPTIEHAPENMDKQNKDQDIAMVNEKCQQSQQREQLIIPQQNEHVPSSCAETFQKQNQFSIHKDFNQNQLKVQTSESHTFNTLSTNTSNETMMQQKASKEFANKPDLDVRQFLANWDETDDEEGTTNIPDTILSETTPVVVVSYENIDLSSKTPQASEVPRKNGFCSNETLESNKQSETNVIAAQDCLTISYSASDNSEIAKTSKRTIGEGVVKPGSIIHCISNGPDEIPTIHIVDNLEIANILGAPNGQVIQALEKQKTIPFFRGPSNNEIAENTEQQSKSNTHILSVDYPTSLGNMDKNTNMENSSISETTTIPINNQGLRVLSTSEKDNLDVSDNIELKKQHSFEESHNPDDISLPDLPTSECTPISTTLNTPIHSDTEESSQNMEDLSISTNMIEVMQNSPVISFTQLNSEDKVKNRSLGTLELEFQKENRYKNNETKTGHAQEETLNNFELSNNSKVKSNEIIKNKQMKNLGTTTMRKKVCLVDSKENDARVSDTCGVLTSMEYELEEVVEGEKRSDLDSPDYSYERGHKNIRRSTETVRKPGIEKSKSNDNVDSNANLSPKISDDESQALKNDKELRRRKIKTSIVSTNASCSTPSELDLDVRKRAREAITWEEKCIDKYLDRNLSPKKDADHLKQSKVSDTRKLEDSSSSQGGEHSVCHMTSQYKHYSAAVIKDNVTLNNKKTHGTTDRIMSEKSSEFSTKINNINTKELSEEAEIRKCVSSKIVSTLQEDIQSQTSKLLQKDLKSVDGDVTYTAEEMRVLKEYRKKKEKSYQAHDTYNDNNKDEKSKSKSYKLGHKVCLEQNSVSSISLNSENLMTQEESKSHSCSKNLIKNADFDIQVANVNLKIKDNDIGKELLLGDKSQEHTKDPLEGIKIEINVSCTDRNSKGQEQNKRIFYDDRSLYEIDDSLSYSNTLDCQRRLHAKDQEGNPKLPERAHRVFEKSDAVVDVTETNQGKSETEKNLRITLKKDRRASLETSEEINSIISKETCNLISDNQSFSKSSRNNVFCKDTSKAEIIEDTSYAVDHVDIIKSKSAISNTATIDANNKIKGKNKLENDKEDNFICEDDDQLARIQKQGSTNFVNVSNIIEKEIASVSHSKTSTKLPESNFIELKAKSLNNLSNLDFKFGKYSGIELDRGKRMDEELDEEEDNTGKWKKPKIDDIFEDCDMFQSSSGYVNPIFSNIDKLEELHTVPVYTTKDGKISYSPNRRFTYHELMMEARKRESYSSVKKSHYTDTWNNYYNSKFRKMYKKKRHHSLNDKKKYEYKNTKYLYDRKRNYSDEFYGKSHVKYKDYVHSIRNNNAIWSDHYKMDKMYSSSDSDEQIIDRSKNRVAEGNNCKKDQITENKSIAIPKPQKDEMFIDELDLECKSKENVTDDLSHKDNCMDLEEAQVVQFQILDIDKKSENCVSANNNCIDNCISNMDSDILSTSLQSKQKKQNVENNVNEYLMLDNSEITSENFQTNKDKNSGNECTDQIIDKVEIITTLENEEKNVVAKNESPTSKLLIKESLLDKDKQVSLHDLEKKKDDEKITSEGTDAKEQKEEIDINLSDSQISLESKNNLENIENTESNNKSETNHVSVPIFETDIIKEVSELQIDSNNASNQVSQEFSFSKRPKVAFNEIIEESEQNISQENISKCEEETVQFNKEVEISSEDQEYEKDINKIEEENNEDLEGPNNDTLLKDTSAMNQKESESQAVLANKTIDQEDNTKHISIECIEHEDNIGVNSDQINNVITEKKSSIDSSKDEIHTEDENITEIGLNRSGIETILSNDHIEETSVEQDVITDDLKDEGGSDDLLVASKHETNSNQDTLEDKGIPVLNTCCFIKNSPTVDAENSKDKAEIDRQKEEQIPVDQAFSKSSTHSSDIDMIAIPKLVIKKTDTSNSKPVCSLDYIDSSETCDRYDAKLLSEVRPKIPKVIIMKNRSRSVTPTVEILEKTKSDKTQSFLPEQNEESMDMDNSDFESYTLKYDNYENKVPKVRIKLEDISSKDLKVYLKRKTIKKSIPKVKIKKLKMQESKRIKMKESSESEGTDSDEDTNFHESMSSDIEIEKTSKSKLKKQEESRSLSPEKDRGNDSNIPRVSSKKTKRIKEEDSKHTAKYDNNIAINDELKKKFPQCIMEKIPKVIIKRTQIGTEFKCEISKSKKTSITETSKWQPKVKLQRLDVLDHMVKDWKQSKITLSDKFDLSAQIKDISNEDVIDDNKVKLPRSNSVSSLSPAKCKQRRLSDSDYMKINSKSTTGFDANLSKTDNVAILKSDDSEHRNIKRKGKRKLLSQSRQIHHSQNDESESEMGETATKHSFKDILTNEDNDMMVVKKEYSTFGTKENTSLIEDKFLDSVTRSHNYNDNNSSIIKVDSSDESQTTIEILPASPDNSDNEVKNSEFENISRIDMVDAMPTQLELELELIDNKNICSEVFTSKIDYASHSKSKYIEGSTKAFFNEFQRVSQNNSDQNEYTFLMNKQQLQDLERRSNDNFYCNDLLIKEVLAAKETLKKCLTKSENEDAERKKSRHRTVAEKKQGSSFTFKDIGKSLDKSEKACSTSQNDRVKVSGKSRSSEKKACISSSKMDIKEVKESCSKQNEIYSMDCPTASTYEDNNVLEPTTISLKASKKFDEITANTTSVRNSGHISNRYNNTKDLQKEKSAKKTSSSNENQKDNDNSNDTKIKEDNMPLLVPEFVLNFDSSSDRDSSRSPPVITNQEEVEHVVEDAKLMENKAINQMEKIEENKKHSYKDCGMTIADIIMQLAYHEKATIKHKRYCNLCERWFPTTSRHRRHLAGYQHRYMESTQRKSIHTLFILFTGKPCPRLLPANVIRNDCSIGELTPLQIAVQDVAKCVEYIEQDHKTKE</sequence>
<evidence type="ECO:0000256" key="1">
    <source>
        <dbReference type="SAM" id="MobiDB-lite"/>
    </source>
</evidence>
<dbReference type="KEGG" id="bbif:117207183"/>
<feature type="compositionally biased region" description="Basic and acidic residues" evidence="1">
    <location>
        <begin position="1089"/>
        <end position="1129"/>
    </location>
</feature>
<gene>
    <name evidence="4" type="primary">LOC117207183</name>
</gene>
<keyword evidence="3" id="KW-1185">Reference proteome</keyword>
<feature type="compositionally biased region" description="Polar residues" evidence="1">
    <location>
        <begin position="1130"/>
        <end position="1139"/>
    </location>
</feature>
<evidence type="ECO:0000313" key="4">
    <source>
        <dbReference type="RefSeq" id="XP_033303018.1"/>
    </source>
</evidence>
<feature type="region of interest" description="Disordered" evidence="1">
    <location>
        <begin position="3206"/>
        <end position="3252"/>
    </location>
</feature>
<feature type="compositionally biased region" description="Basic and acidic residues" evidence="1">
    <location>
        <begin position="3236"/>
        <end position="3252"/>
    </location>
</feature>
<feature type="compositionally biased region" description="Basic residues" evidence="1">
    <location>
        <begin position="2846"/>
        <end position="2855"/>
    </location>
</feature>
<evidence type="ECO:0000259" key="2">
    <source>
        <dbReference type="PROSITE" id="PS00028"/>
    </source>
</evidence>
<feature type="compositionally biased region" description="Polar residues" evidence="1">
    <location>
        <begin position="3206"/>
        <end position="3219"/>
    </location>
</feature>
<feature type="region of interest" description="Disordered" evidence="1">
    <location>
        <begin position="1346"/>
        <end position="1370"/>
    </location>
</feature>
<feature type="region of interest" description="Disordered" evidence="1">
    <location>
        <begin position="150"/>
        <end position="239"/>
    </location>
</feature>
<dbReference type="InterPro" id="IPR013087">
    <property type="entry name" value="Znf_C2H2_type"/>
</dbReference>
<feature type="compositionally biased region" description="Basic and acidic residues" evidence="1">
    <location>
        <begin position="1209"/>
        <end position="1226"/>
    </location>
</feature>
<proteinExistence type="predicted"/>
<feature type="domain" description="C2H2-type" evidence="2">
    <location>
        <begin position="3342"/>
        <end position="3364"/>
    </location>
</feature>
<feature type="compositionally biased region" description="Basic and acidic residues" evidence="1">
    <location>
        <begin position="2631"/>
        <end position="2657"/>
    </location>
</feature>
<evidence type="ECO:0000313" key="3">
    <source>
        <dbReference type="Proteomes" id="UP000515164"/>
    </source>
</evidence>
<dbReference type="GeneID" id="117207183"/>
<accession>A0A6P8M534</accession>
<feature type="compositionally biased region" description="Acidic residues" evidence="1">
    <location>
        <begin position="2610"/>
        <end position="2619"/>
    </location>
</feature>
<reference evidence="4" key="1">
    <citation type="submission" date="2025-08" db="UniProtKB">
        <authorList>
            <consortium name="RefSeq"/>
        </authorList>
    </citation>
    <scope>IDENTIFICATION</scope>
    <source>
        <tissue evidence="4">Muscle</tissue>
    </source>
</reference>
<feature type="compositionally biased region" description="Pro residues" evidence="1">
    <location>
        <begin position="162"/>
        <end position="172"/>
    </location>
</feature>
<feature type="region of interest" description="Disordered" evidence="1">
    <location>
        <begin position="1209"/>
        <end position="1237"/>
    </location>
</feature>
<dbReference type="Proteomes" id="UP000515164">
    <property type="component" value="Unplaced"/>
</dbReference>
<feature type="compositionally biased region" description="Basic and acidic residues" evidence="1">
    <location>
        <begin position="1350"/>
        <end position="1368"/>
    </location>
</feature>
<dbReference type="PROSITE" id="PS00028">
    <property type="entry name" value="ZINC_FINGER_C2H2_1"/>
    <property type="match status" value="1"/>
</dbReference>
<feature type="compositionally biased region" description="Basic and acidic residues" evidence="1">
    <location>
        <begin position="2596"/>
        <end position="2609"/>
    </location>
</feature>
<protein>
    <submittedName>
        <fullName evidence="4">MATH and LRR domain-containing protein PFE0570w-like</fullName>
    </submittedName>
</protein>
<feature type="compositionally biased region" description="Polar residues" evidence="1">
    <location>
        <begin position="1227"/>
        <end position="1237"/>
    </location>
</feature>
<organism evidence="3 4">
    <name type="scientific">Bombus bifarius</name>
    <dbReference type="NCBI Taxonomy" id="103933"/>
    <lineage>
        <taxon>Eukaryota</taxon>
        <taxon>Metazoa</taxon>
        <taxon>Ecdysozoa</taxon>
        <taxon>Arthropoda</taxon>
        <taxon>Hexapoda</taxon>
        <taxon>Insecta</taxon>
        <taxon>Pterygota</taxon>
        <taxon>Neoptera</taxon>
        <taxon>Endopterygota</taxon>
        <taxon>Hymenoptera</taxon>
        <taxon>Apocrita</taxon>
        <taxon>Aculeata</taxon>
        <taxon>Apoidea</taxon>
        <taxon>Anthophila</taxon>
        <taxon>Apidae</taxon>
        <taxon>Bombus</taxon>
        <taxon>Pyrobombus</taxon>
    </lineage>
</organism>
<feature type="region of interest" description="Disordered" evidence="1">
    <location>
        <begin position="2842"/>
        <end position="2879"/>
    </location>
</feature>
<feature type="compositionally biased region" description="Low complexity" evidence="1">
    <location>
        <begin position="181"/>
        <end position="205"/>
    </location>
</feature>
<feature type="region of interest" description="Disordered" evidence="1">
    <location>
        <begin position="2595"/>
        <end position="2678"/>
    </location>
</feature>
<feature type="region of interest" description="Disordered" evidence="1">
    <location>
        <begin position="3119"/>
        <end position="3147"/>
    </location>
</feature>
<feature type="region of interest" description="Disordered" evidence="1">
    <location>
        <begin position="1089"/>
        <end position="1154"/>
    </location>
</feature>